<keyword evidence="2" id="KW-1185">Reference proteome</keyword>
<dbReference type="STRING" id="685588.A0A067SPP6"/>
<dbReference type="OrthoDB" id="3051833at2759"/>
<evidence type="ECO:0008006" key="3">
    <source>
        <dbReference type="Google" id="ProtNLM"/>
    </source>
</evidence>
<name>A0A067SPP6_GALM3</name>
<organism evidence="1 2">
    <name type="scientific">Galerina marginata (strain CBS 339.88)</name>
    <dbReference type="NCBI Taxonomy" id="685588"/>
    <lineage>
        <taxon>Eukaryota</taxon>
        <taxon>Fungi</taxon>
        <taxon>Dikarya</taxon>
        <taxon>Basidiomycota</taxon>
        <taxon>Agaricomycotina</taxon>
        <taxon>Agaricomycetes</taxon>
        <taxon>Agaricomycetidae</taxon>
        <taxon>Agaricales</taxon>
        <taxon>Agaricineae</taxon>
        <taxon>Strophariaceae</taxon>
        <taxon>Galerina</taxon>
    </lineage>
</organism>
<protein>
    <recommendedName>
        <fullName evidence="3">Retrotransposon Copia-like N-terminal domain-containing protein</fullName>
    </recommendedName>
</protein>
<accession>A0A067SPP6</accession>
<dbReference type="Pfam" id="PF14223">
    <property type="entry name" value="Retrotran_gag_2"/>
    <property type="match status" value="1"/>
</dbReference>
<proteinExistence type="predicted"/>
<sequence>MGKHDIYKLSETPTPNYDAWEFRTRISAKSKGLLETILGTDYEPSTGHNSKAWKAWKARHEAAAELLVKSLDDDQLIHVRGLDSEPALMWERLRTVHEKTGITGSATDLWSRFHTATYTDLTIPLRTHISTIRSYAEALDRLHDDKPSDTQIISRIFTSLPSSYATIIKILKIHENADDIEFIVERILAEETAQKPTTIIPAFDTAHALSATRALKSSLICENPICKTAGRTGHLIDHCFWPGGGKEGQWPEWWYRSKGIAPPADQSEKAMTASVVPTGVVTLGTHFAL</sequence>
<dbReference type="HOGENOM" id="CLU_1138262_0_0_1"/>
<gene>
    <name evidence="1" type="ORF">GALMADRAFT_253284</name>
</gene>
<dbReference type="Proteomes" id="UP000027222">
    <property type="component" value="Unassembled WGS sequence"/>
</dbReference>
<evidence type="ECO:0000313" key="2">
    <source>
        <dbReference type="Proteomes" id="UP000027222"/>
    </source>
</evidence>
<dbReference type="AlphaFoldDB" id="A0A067SPP6"/>
<reference evidence="2" key="1">
    <citation type="journal article" date="2014" name="Proc. Natl. Acad. Sci. U.S.A.">
        <title>Extensive sampling of basidiomycete genomes demonstrates inadequacy of the white-rot/brown-rot paradigm for wood decay fungi.</title>
        <authorList>
            <person name="Riley R."/>
            <person name="Salamov A.A."/>
            <person name="Brown D.W."/>
            <person name="Nagy L.G."/>
            <person name="Floudas D."/>
            <person name="Held B.W."/>
            <person name="Levasseur A."/>
            <person name="Lombard V."/>
            <person name="Morin E."/>
            <person name="Otillar R."/>
            <person name="Lindquist E.A."/>
            <person name="Sun H."/>
            <person name="LaButti K.M."/>
            <person name="Schmutz J."/>
            <person name="Jabbour D."/>
            <person name="Luo H."/>
            <person name="Baker S.E."/>
            <person name="Pisabarro A.G."/>
            <person name="Walton J.D."/>
            <person name="Blanchette R.A."/>
            <person name="Henrissat B."/>
            <person name="Martin F."/>
            <person name="Cullen D."/>
            <person name="Hibbett D.S."/>
            <person name="Grigoriev I.V."/>
        </authorList>
    </citation>
    <scope>NUCLEOTIDE SEQUENCE [LARGE SCALE GENOMIC DNA]</scope>
    <source>
        <strain evidence="2">CBS 339.88</strain>
    </source>
</reference>
<evidence type="ECO:0000313" key="1">
    <source>
        <dbReference type="EMBL" id="KDR71977.1"/>
    </source>
</evidence>
<dbReference type="EMBL" id="KL142390">
    <property type="protein sequence ID" value="KDR71977.1"/>
    <property type="molecule type" value="Genomic_DNA"/>
</dbReference>